<evidence type="ECO:0000256" key="1">
    <source>
        <dbReference type="ARBA" id="ARBA00001798"/>
    </source>
</evidence>
<dbReference type="InterPro" id="IPR013083">
    <property type="entry name" value="Znf_RING/FYVE/PHD"/>
</dbReference>
<keyword evidence="4" id="KW-0479">Metal-binding</keyword>
<dbReference type="SUPFAM" id="SSF57850">
    <property type="entry name" value="RING/U-box"/>
    <property type="match status" value="3"/>
</dbReference>
<evidence type="ECO:0000313" key="12">
    <source>
        <dbReference type="Proteomes" id="UP000076837"/>
    </source>
</evidence>
<keyword evidence="6" id="KW-0863">Zinc-finger</keyword>
<evidence type="ECO:0000256" key="3">
    <source>
        <dbReference type="ARBA" id="ARBA00022679"/>
    </source>
</evidence>
<keyword evidence="7" id="KW-0833">Ubl conjugation pathway</keyword>
<proteinExistence type="predicted"/>
<feature type="compositionally biased region" description="Basic and acidic residues" evidence="9">
    <location>
        <begin position="137"/>
        <end position="152"/>
    </location>
</feature>
<dbReference type="Proteomes" id="UP000076837">
    <property type="component" value="Unassembled WGS sequence"/>
</dbReference>
<reference evidence="11 12" key="1">
    <citation type="journal article" date="2016" name="Sci. Rep.">
        <title>Draft genome sequencing and secretome analysis of fungal phytopathogen Ascochyta rabiei provides insight into the necrotrophic effector repertoire.</title>
        <authorList>
            <person name="Verma S."/>
            <person name="Gazara R.K."/>
            <person name="Nizam S."/>
            <person name="Parween S."/>
            <person name="Chattopadhyay D."/>
            <person name="Verma P.K."/>
        </authorList>
    </citation>
    <scope>NUCLEOTIDE SEQUENCE [LARGE SCALE GENOMIC DNA]</scope>
    <source>
        <strain evidence="11 12">ArDII</strain>
    </source>
</reference>
<evidence type="ECO:0000256" key="9">
    <source>
        <dbReference type="SAM" id="MobiDB-lite"/>
    </source>
</evidence>
<dbReference type="InterPro" id="IPR031127">
    <property type="entry name" value="E3_UB_ligase_RBR"/>
</dbReference>
<dbReference type="Pfam" id="PF01485">
    <property type="entry name" value="IBR"/>
    <property type="match status" value="1"/>
</dbReference>
<accession>A0A163D584</accession>
<feature type="compositionally biased region" description="Basic and acidic residues" evidence="9">
    <location>
        <begin position="1"/>
        <end position="25"/>
    </location>
</feature>
<dbReference type="OrthoDB" id="9977870at2759"/>
<evidence type="ECO:0000256" key="8">
    <source>
        <dbReference type="ARBA" id="ARBA00022833"/>
    </source>
</evidence>
<dbReference type="CDD" id="cd22584">
    <property type="entry name" value="Rcat_RBR_unk"/>
    <property type="match status" value="1"/>
</dbReference>
<evidence type="ECO:0000256" key="2">
    <source>
        <dbReference type="ARBA" id="ARBA00012251"/>
    </source>
</evidence>
<feature type="compositionally biased region" description="Polar residues" evidence="9">
    <location>
        <begin position="153"/>
        <end position="162"/>
    </location>
</feature>
<evidence type="ECO:0000256" key="5">
    <source>
        <dbReference type="ARBA" id="ARBA00022737"/>
    </source>
</evidence>
<feature type="domain" description="RING-type" evidence="10">
    <location>
        <begin position="250"/>
        <end position="454"/>
    </location>
</feature>
<comment type="caution">
    <text evidence="11">The sequence shown here is derived from an EMBL/GenBank/DDBJ whole genome shotgun (WGS) entry which is preliminary data.</text>
</comment>
<evidence type="ECO:0000313" key="11">
    <source>
        <dbReference type="EMBL" id="KZM22920.1"/>
    </source>
</evidence>
<dbReference type="EC" id="2.3.2.31" evidence="2"/>
<keyword evidence="8" id="KW-0862">Zinc</keyword>
<dbReference type="InterPro" id="IPR002867">
    <property type="entry name" value="IBR_dom"/>
</dbReference>
<feature type="compositionally biased region" description="Basic and acidic residues" evidence="9">
    <location>
        <begin position="41"/>
        <end position="69"/>
    </location>
</feature>
<dbReference type="Gene3D" id="1.20.120.1750">
    <property type="match status" value="1"/>
</dbReference>
<protein>
    <recommendedName>
        <fullName evidence="2">RBR-type E3 ubiquitin transferase</fullName>
        <ecNumber evidence="2">2.3.2.31</ecNumber>
    </recommendedName>
</protein>
<dbReference type="PANTHER" id="PTHR11685">
    <property type="entry name" value="RBR FAMILY RING FINGER AND IBR DOMAIN-CONTAINING"/>
    <property type="match status" value="1"/>
</dbReference>
<feature type="compositionally biased region" description="Basic and acidic residues" evidence="9">
    <location>
        <begin position="498"/>
        <end position="507"/>
    </location>
</feature>
<dbReference type="PROSITE" id="PS51873">
    <property type="entry name" value="TRIAD"/>
    <property type="match status" value="1"/>
</dbReference>
<dbReference type="InterPro" id="IPR017907">
    <property type="entry name" value="Znf_RING_CS"/>
</dbReference>
<dbReference type="AlphaFoldDB" id="A0A163D584"/>
<evidence type="ECO:0000259" key="10">
    <source>
        <dbReference type="PROSITE" id="PS51873"/>
    </source>
</evidence>
<dbReference type="Gene3D" id="3.30.40.10">
    <property type="entry name" value="Zinc/RING finger domain, C3HC4 (zinc finger)"/>
    <property type="match status" value="1"/>
</dbReference>
<dbReference type="PROSITE" id="PS00518">
    <property type="entry name" value="ZF_RING_1"/>
    <property type="match status" value="1"/>
</dbReference>
<comment type="catalytic activity">
    <reaction evidence="1">
        <text>[E2 ubiquitin-conjugating enzyme]-S-ubiquitinyl-L-cysteine + [acceptor protein]-L-lysine = [E2 ubiquitin-conjugating enzyme]-L-cysteine + [acceptor protein]-N(6)-ubiquitinyl-L-lysine.</text>
        <dbReference type="EC" id="2.3.2.31"/>
    </reaction>
</comment>
<gene>
    <name evidence="11" type="ORF">ST47_g5920</name>
</gene>
<dbReference type="CDD" id="cd20335">
    <property type="entry name" value="BRcat_RBR"/>
    <property type="match status" value="1"/>
</dbReference>
<keyword evidence="12" id="KW-1185">Reference proteome</keyword>
<dbReference type="GO" id="GO:0061630">
    <property type="term" value="F:ubiquitin protein ligase activity"/>
    <property type="evidence" value="ECO:0007669"/>
    <property type="project" value="UniProtKB-EC"/>
</dbReference>
<feature type="region of interest" description="Disordered" evidence="9">
    <location>
        <begin position="1"/>
        <end position="204"/>
    </location>
</feature>
<keyword evidence="5" id="KW-0677">Repeat</keyword>
<dbReference type="GO" id="GO:0008270">
    <property type="term" value="F:zinc ion binding"/>
    <property type="evidence" value="ECO:0007669"/>
    <property type="project" value="UniProtKB-KW"/>
</dbReference>
<dbReference type="EMBL" id="JYNV01000204">
    <property type="protein sequence ID" value="KZM22920.1"/>
    <property type="molecule type" value="Genomic_DNA"/>
</dbReference>
<evidence type="ECO:0000256" key="7">
    <source>
        <dbReference type="ARBA" id="ARBA00022786"/>
    </source>
</evidence>
<dbReference type="STRING" id="5454.A0A163D584"/>
<keyword evidence="3" id="KW-0808">Transferase</keyword>
<dbReference type="InterPro" id="IPR044066">
    <property type="entry name" value="TRIAD_supradom"/>
</dbReference>
<evidence type="ECO:0000256" key="6">
    <source>
        <dbReference type="ARBA" id="ARBA00022771"/>
    </source>
</evidence>
<organism evidence="11 12">
    <name type="scientific">Didymella rabiei</name>
    <name type="common">Chickpea ascochyta blight fungus</name>
    <name type="synonym">Mycosphaerella rabiei</name>
    <dbReference type="NCBI Taxonomy" id="5454"/>
    <lineage>
        <taxon>Eukaryota</taxon>
        <taxon>Fungi</taxon>
        <taxon>Dikarya</taxon>
        <taxon>Ascomycota</taxon>
        <taxon>Pezizomycotina</taxon>
        <taxon>Dothideomycetes</taxon>
        <taxon>Pleosporomycetidae</taxon>
        <taxon>Pleosporales</taxon>
        <taxon>Pleosporineae</taxon>
        <taxon>Didymellaceae</taxon>
        <taxon>Ascochyta</taxon>
    </lineage>
</organism>
<feature type="compositionally biased region" description="Basic and acidic residues" evidence="9">
    <location>
        <begin position="79"/>
        <end position="114"/>
    </location>
</feature>
<evidence type="ECO:0000256" key="4">
    <source>
        <dbReference type="ARBA" id="ARBA00022723"/>
    </source>
</evidence>
<sequence length="659" mass="75301">MARNRDEAGTRYQYADEHLRDDRESRHHRRHRSRDYDDDEYAAKRERRERRRAEEARHEAEVDLADLRARRASYYARPGSDRYRDQDRMAQDIRVESVKEPRSSHRELRRDGTRKSKKKKEVIEVDRDDDYVYGRPKSNEVRRSSGRKRSDEGGSSSRTAYTPRSGSGSSRRVEEPKLSRSVSAREPSSRYMPARSDRRPSAVKLSAVPVAAPVLRSYSTREQPSRRNSGGIFSTFFRAGPKSPPIKEVQRVDCLVCMNDDLPINKTAKLACGHRMCHSCLKRQFTLSVQDPQHMPPRCCTKEHIPLKYAERLFDDKFKRLWNQKYEEYTAANRLYCPAKGCGEWIKPSKIRVDLTSGRKYARCGQCSTKVCVLCNSKYHTRKDCPKDEETNRLVQMAKEKGWQRCYNCRAVVELKEGCNHMTCRCTAQFCMVCALPWKTCNCPWFDYAHIPDEDRLDGMRVPHSRHEGVEVIELAEEPSPPLARRSSTRTSRTRHHSERDRPRDRADGALAAHLQSQRHSHLPNIAASSLNRGDIANVEVYGLGNTGGHHMNDSYQVRPVITSAAHRPVQVPAPRQSYFTSRRVVREAPAPAPASRHATAEAPSSAMAGLCLDGTKRGANRVGTWLSHVKVDPEATNTQAEGVEVDDWRCDGTMIGID</sequence>
<name>A0A163D584_DIDRA</name>
<feature type="region of interest" description="Disordered" evidence="9">
    <location>
        <begin position="471"/>
        <end position="507"/>
    </location>
</feature>
<dbReference type="GO" id="GO:0016567">
    <property type="term" value="P:protein ubiquitination"/>
    <property type="evidence" value="ECO:0007669"/>
    <property type="project" value="InterPro"/>
</dbReference>